<reference evidence="2 3" key="1">
    <citation type="submission" date="2022-09" db="EMBL/GenBank/DDBJ databases">
        <authorList>
            <person name="Palmer J.M."/>
        </authorList>
    </citation>
    <scope>NUCLEOTIDE SEQUENCE [LARGE SCALE GENOMIC DNA]</scope>
    <source>
        <strain evidence="2 3">DSM 7382</strain>
    </source>
</reference>
<evidence type="ECO:0000256" key="1">
    <source>
        <dbReference type="SAM" id="Phobius"/>
    </source>
</evidence>
<protein>
    <submittedName>
        <fullName evidence="2">Uncharacterized protein</fullName>
    </submittedName>
</protein>
<keyword evidence="1" id="KW-0812">Transmembrane</keyword>
<keyword evidence="1" id="KW-1133">Transmembrane helix</keyword>
<name>A0AAW0FLD9_9APHY</name>
<comment type="caution">
    <text evidence="2">The sequence shown here is derived from an EMBL/GenBank/DDBJ whole genome shotgun (WGS) entry which is preliminary data.</text>
</comment>
<dbReference type="Proteomes" id="UP001385951">
    <property type="component" value="Unassembled WGS sequence"/>
</dbReference>
<accession>A0AAW0FLD9</accession>
<evidence type="ECO:0000313" key="3">
    <source>
        <dbReference type="Proteomes" id="UP001385951"/>
    </source>
</evidence>
<gene>
    <name evidence="2" type="ORF">QCA50_014832</name>
</gene>
<keyword evidence="3" id="KW-1185">Reference proteome</keyword>
<evidence type="ECO:0000313" key="2">
    <source>
        <dbReference type="EMBL" id="KAK7682245.1"/>
    </source>
</evidence>
<organism evidence="2 3">
    <name type="scientific">Cerrena zonata</name>
    <dbReference type="NCBI Taxonomy" id="2478898"/>
    <lineage>
        <taxon>Eukaryota</taxon>
        <taxon>Fungi</taxon>
        <taxon>Dikarya</taxon>
        <taxon>Basidiomycota</taxon>
        <taxon>Agaricomycotina</taxon>
        <taxon>Agaricomycetes</taxon>
        <taxon>Polyporales</taxon>
        <taxon>Cerrenaceae</taxon>
        <taxon>Cerrena</taxon>
    </lineage>
</organism>
<sequence>MYSPHPSYAFYTLIMILAYAPLLKVDLFLSASMRQCSHRSSYLTLASLFKPQLRHLIIEIPRFPSLGYLLDHLKDMPNLETLELWGSESFMSSPDAGDRGKLHFNQLKSLTMVETVTLLEVLRRLVVPSSGISICLRIKEDIPFDVDDTEGVVVVTDIASRLSRCDKGSTQLDGNDRVIYSVFIKIQNPCFKHLDFLTRYEAWGWNSILPRTMQPNTFSTTVGRTDFGDSLLYQLTWTTANINGNNNIDNISMLCRNFDLSRVHTLVLEMSPEHWTSPNTSLGVILKDSNNTVETIIAIDWDSAMLAAFLMTGDCVKTTVPVPTGDDTSAVRPIIPFPNLRSLSVYDLHGAIEDGIPKLPLTDALKYRAEYGLGIAYLRAENFSEDTREDVEKALGSYGRF</sequence>
<proteinExistence type="predicted"/>
<feature type="transmembrane region" description="Helical" evidence="1">
    <location>
        <begin position="6"/>
        <end position="29"/>
    </location>
</feature>
<dbReference type="EMBL" id="JASBNA010000037">
    <property type="protein sequence ID" value="KAK7682245.1"/>
    <property type="molecule type" value="Genomic_DNA"/>
</dbReference>
<keyword evidence="1" id="KW-0472">Membrane</keyword>
<dbReference type="AlphaFoldDB" id="A0AAW0FLD9"/>